<evidence type="ECO:0000256" key="4">
    <source>
        <dbReference type="ARBA" id="ARBA00022723"/>
    </source>
</evidence>
<dbReference type="Pfam" id="PF02310">
    <property type="entry name" value="B12-binding"/>
    <property type="match status" value="1"/>
</dbReference>
<dbReference type="NCBIfam" id="TIGR00641">
    <property type="entry name" value="acid_CoA_mut_N"/>
    <property type="match status" value="1"/>
</dbReference>
<dbReference type="GO" id="GO:0031419">
    <property type="term" value="F:cobalamin binding"/>
    <property type="evidence" value="ECO:0007669"/>
    <property type="project" value="UniProtKB-KW"/>
</dbReference>
<protein>
    <submittedName>
        <fullName evidence="8">Unannotated protein</fullName>
    </submittedName>
</protein>
<dbReference type="EMBL" id="CAEZVQ010000098">
    <property type="protein sequence ID" value="CAB4638488.1"/>
    <property type="molecule type" value="Genomic_DNA"/>
</dbReference>
<evidence type="ECO:0000256" key="2">
    <source>
        <dbReference type="ARBA" id="ARBA00008465"/>
    </source>
</evidence>
<dbReference type="SUPFAM" id="SSF52242">
    <property type="entry name" value="Cobalamin (vitamin B12)-binding domain"/>
    <property type="match status" value="1"/>
</dbReference>
<dbReference type="Gene3D" id="3.40.50.280">
    <property type="entry name" value="Cobalamin-binding domain"/>
    <property type="match status" value="1"/>
</dbReference>
<accession>A0A6J6JPY5</accession>
<dbReference type="InterPro" id="IPR036724">
    <property type="entry name" value="Cobalamin-bd_sf"/>
</dbReference>
<dbReference type="InterPro" id="IPR006158">
    <property type="entry name" value="Cobalamin-bd"/>
</dbReference>
<dbReference type="InterPro" id="IPR006099">
    <property type="entry name" value="MeMalonylCoA_mutase_a/b_cat"/>
</dbReference>
<sequence>MTDASTPRRDDPWLMRTYSGHSTAAASNQLYRTNLAKGQTGLSIAFDLPTQTGYDPDHILAHGEVGKVGVPVAHLGHMRTLLNSIPPGKMNTSMTINATAAWMLALYVANAREQGTTSQELRGTTQNDIVKEYLSRGTYIFPPAPSKRLIVDMVAWCAQNAPKWNPMNVCSYHLQEAGATPVQEIAYSLATAVDILDAVRASGQVDDEQFDQVFGSISFFVNAGIRFIEEVCKMRAFTELWDRIGRERYNVTDAKARRFRYGVQVNSLGLTEAQPENNIQRIVLEMLAVTLSKNARARSVQLPAWNEALGLPRPWDQQWSLRMQQVLAFESDLLEYEDIFDGSKVIEARTAELRDAAWAEFEEVLSLGGAFNSVDELKGRLVRSMATRTRRIEGGEQVVVGVNSYTESEDSPLAVPGNILVVDPAVENEMIADVAAWRSSRDNARVQAALARVRAAAESDENIMEASIELAEAGGTTGEWSAVLREVFGEFRAPTGVGAAVGRRTHALAEVAEFVKSIAGGPPRFLVAKPGLDGHSNGAEQIAVAARDAGMEVVYSGIRLTPEQIVASARDEDPDVVGLSILSGSHMQLVPEVVRQLRAEGVDAPVIVGGIIPEEDRELLMSQGVAAVYTPKDFDISRIMLEVAELAVAYRA</sequence>
<dbReference type="InterPro" id="IPR006098">
    <property type="entry name" value="MMCoA_mutase_a_cat"/>
</dbReference>
<dbReference type="SUPFAM" id="SSF51703">
    <property type="entry name" value="Cobalamin (vitamin B12)-dependent enzymes"/>
    <property type="match status" value="1"/>
</dbReference>
<keyword evidence="5" id="KW-0413">Isomerase</keyword>
<evidence type="ECO:0000313" key="9">
    <source>
        <dbReference type="EMBL" id="CAB4659261.1"/>
    </source>
</evidence>
<comment type="similarity">
    <text evidence="2">Belongs to the methylmalonyl-CoA mutase family.</text>
</comment>
<dbReference type="PROSITE" id="PS51332">
    <property type="entry name" value="B12_BINDING"/>
    <property type="match status" value="1"/>
</dbReference>
<feature type="domain" description="B12-binding" evidence="7">
    <location>
        <begin position="522"/>
        <end position="650"/>
    </location>
</feature>
<evidence type="ECO:0000259" key="7">
    <source>
        <dbReference type="PROSITE" id="PS51332"/>
    </source>
</evidence>
<dbReference type="PANTHER" id="PTHR48101">
    <property type="entry name" value="METHYLMALONYL-COA MUTASE, MITOCHONDRIAL-RELATED"/>
    <property type="match status" value="1"/>
</dbReference>
<proteinExistence type="inferred from homology"/>
<name>A0A6J6JPY5_9ZZZZ</name>
<evidence type="ECO:0000256" key="1">
    <source>
        <dbReference type="ARBA" id="ARBA00001922"/>
    </source>
</evidence>
<evidence type="ECO:0000256" key="6">
    <source>
        <dbReference type="ARBA" id="ARBA00023285"/>
    </source>
</evidence>
<dbReference type="GO" id="GO:0046872">
    <property type="term" value="F:metal ion binding"/>
    <property type="evidence" value="ECO:0007669"/>
    <property type="project" value="UniProtKB-KW"/>
</dbReference>
<dbReference type="InterPro" id="IPR006159">
    <property type="entry name" value="Acid_CoA_mut_C"/>
</dbReference>
<dbReference type="GO" id="GO:0004494">
    <property type="term" value="F:methylmalonyl-CoA mutase activity"/>
    <property type="evidence" value="ECO:0007669"/>
    <property type="project" value="InterPro"/>
</dbReference>
<evidence type="ECO:0000313" key="8">
    <source>
        <dbReference type="EMBL" id="CAB4638488.1"/>
    </source>
</evidence>
<evidence type="ECO:0000256" key="5">
    <source>
        <dbReference type="ARBA" id="ARBA00023235"/>
    </source>
</evidence>
<evidence type="ECO:0000256" key="3">
    <source>
        <dbReference type="ARBA" id="ARBA00022628"/>
    </source>
</evidence>
<dbReference type="PANTHER" id="PTHR48101:SF3">
    <property type="entry name" value="COENZYME B12-DEPENDENT MUTASE"/>
    <property type="match status" value="1"/>
</dbReference>
<keyword evidence="4" id="KW-0479">Metal-binding</keyword>
<dbReference type="InterPro" id="IPR016176">
    <property type="entry name" value="Cbl-dep_enz_cat"/>
</dbReference>
<gene>
    <name evidence="8" type="ORF">UFOPK2086_00785</name>
    <name evidence="9" type="ORF">UFOPK2214_01121</name>
</gene>
<comment type="cofactor">
    <cofactor evidence="1">
        <name>adenosylcob(III)alamin</name>
        <dbReference type="ChEBI" id="CHEBI:18408"/>
    </cofactor>
</comment>
<dbReference type="Pfam" id="PF01642">
    <property type="entry name" value="MM_CoA_mutase"/>
    <property type="match status" value="1"/>
</dbReference>
<organism evidence="8">
    <name type="scientific">freshwater metagenome</name>
    <dbReference type="NCBI Taxonomy" id="449393"/>
    <lineage>
        <taxon>unclassified sequences</taxon>
        <taxon>metagenomes</taxon>
        <taxon>ecological metagenomes</taxon>
    </lineage>
</organism>
<reference evidence="8" key="1">
    <citation type="submission" date="2020-05" db="EMBL/GenBank/DDBJ databases">
        <authorList>
            <person name="Chiriac C."/>
            <person name="Salcher M."/>
            <person name="Ghai R."/>
            <person name="Kavagutti S V."/>
        </authorList>
    </citation>
    <scope>NUCLEOTIDE SEQUENCE</scope>
</reference>
<dbReference type="NCBIfam" id="TIGR00640">
    <property type="entry name" value="acid_CoA_mut_C"/>
    <property type="match status" value="1"/>
</dbReference>
<dbReference type="AlphaFoldDB" id="A0A6J6JPY5"/>
<dbReference type="CDD" id="cd02071">
    <property type="entry name" value="MM_CoA_mut_B12_BD"/>
    <property type="match status" value="1"/>
</dbReference>
<dbReference type="Gene3D" id="3.20.20.240">
    <property type="entry name" value="Methylmalonyl-CoA mutase"/>
    <property type="match status" value="1"/>
</dbReference>
<dbReference type="EMBL" id="CAEZWJ010000039">
    <property type="protein sequence ID" value="CAB4659261.1"/>
    <property type="molecule type" value="Genomic_DNA"/>
</dbReference>
<keyword evidence="6" id="KW-0170">Cobalt</keyword>
<keyword evidence="3" id="KW-0846">Cobalamin</keyword>